<keyword evidence="2 3" id="KW-0694">RNA-binding</keyword>
<accession>A0AAW9MUB0</accession>
<proteinExistence type="inferred from homology"/>
<dbReference type="EMBL" id="JAYKOT010000003">
    <property type="protein sequence ID" value="MEB3429438.1"/>
    <property type="molecule type" value="Genomic_DNA"/>
</dbReference>
<dbReference type="PANTHER" id="PTHR30308:SF2">
    <property type="entry name" value="SSRA-BINDING PROTEIN"/>
    <property type="match status" value="1"/>
</dbReference>
<dbReference type="InterPro" id="IPR000037">
    <property type="entry name" value="SsrA-bd_prot"/>
</dbReference>
<dbReference type="PROSITE" id="PS01317">
    <property type="entry name" value="SSRP"/>
    <property type="match status" value="1"/>
</dbReference>
<protein>
    <recommendedName>
        <fullName evidence="3">SsrA-binding protein</fullName>
    </recommendedName>
    <alternativeName>
        <fullName evidence="3">Small protein B</fullName>
    </alternativeName>
</protein>
<dbReference type="Pfam" id="PF01668">
    <property type="entry name" value="SmpB"/>
    <property type="match status" value="1"/>
</dbReference>
<dbReference type="NCBIfam" id="NF003843">
    <property type="entry name" value="PRK05422.1"/>
    <property type="match status" value="1"/>
</dbReference>
<dbReference type="GO" id="GO:0070930">
    <property type="term" value="P:trans-translation-dependent protein tagging"/>
    <property type="evidence" value="ECO:0007669"/>
    <property type="project" value="TreeGrafter"/>
</dbReference>
<name>A0AAW9MUB0_9FIRM</name>
<comment type="function">
    <text evidence="3">Required for rescue of stalled ribosomes mediated by trans-translation. Binds to transfer-messenger RNA (tmRNA), required for stable association of tmRNA with ribosomes. tmRNA and SmpB together mimic tRNA shape, replacing the anticodon stem-loop with SmpB. tmRNA is encoded by the ssrA gene; the 2 termini fold to resemble tRNA(Ala) and it encodes a 'tag peptide', a short internal open reading frame. During trans-translation Ala-aminoacylated tmRNA acts like a tRNA, entering the A-site of stalled ribosomes, displacing the stalled mRNA. The ribosome then switches to translate the ORF on the tmRNA; the nascent peptide is terminated with the 'tag peptide' encoded by the tmRNA and targeted for degradation. The ribosome is freed to recommence translation, which seems to be the essential function of trans-translation.</text>
</comment>
<comment type="similarity">
    <text evidence="3">Belongs to the SmpB family.</text>
</comment>
<organism evidence="4 5">
    <name type="scientific">Citroniella saccharovorans</name>
    <dbReference type="NCBI Taxonomy" id="2053367"/>
    <lineage>
        <taxon>Bacteria</taxon>
        <taxon>Bacillati</taxon>
        <taxon>Bacillota</taxon>
        <taxon>Tissierellia</taxon>
        <taxon>Tissierellales</taxon>
        <taxon>Peptoniphilaceae</taxon>
        <taxon>Citroniella</taxon>
    </lineage>
</organism>
<dbReference type="GO" id="GO:0070929">
    <property type="term" value="P:trans-translation"/>
    <property type="evidence" value="ECO:0007669"/>
    <property type="project" value="UniProtKB-UniRule"/>
</dbReference>
<dbReference type="RefSeq" id="WP_324619627.1">
    <property type="nucleotide sequence ID" value="NZ_JAYKOT010000003.1"/>
</dbReference>
<evidence type="ECO:0000256" key="3">
    <source>
        <dbReference type="HAMAP-Rule" id="MF_00023"/>
    </source>
</evidence>
<evidence type="ECO:0000313" key="4">
    <source>
        <dbReference type="EMBL" id="MEB3429438.1"/>
    </source>
</evidence>
<dbReference type="Proteomes" id="UP001357733">
    <property type="component" value="Unassembled WGS sequence"/>
</dbReference>
<dbReference type="SUPFAM" id="SSF74982">
    <property type="entry name" value="Small protein B (SmpB)"/>
    <property type="match status" value="1"/>
</dbReference>
<evidence type="ECO:0000256" key="1">
    <source>
        <dbReference type="ARBA" id="ARBA00022490"/>
    </source>
</evidence>
<dbReference type="HAMAP" id="MF_00023">
    <property type="entry name" value="SmpB"/>
    <property type="match status" value="1"/>
</dbReference>
<evidence type="ECO:0000256" key="2">
    <source>
        <dbReference type="ARBA" id="ARBA00022884"/>
    </source>
</evidence>
<dbReference type="NCBIfam" id="TIGR00086">
    <property type="entry name" value="smpB"/>
    <property type="match status" value="1"/>
</dbReference>
<gene>
    <name evidence="3 4" type="primary">smpB</name>
    <name evidence="4" type="ORF">VLK81_05330</name>
</gene>
<evidence type="ECO:0000313" key="5">
    <source>
        <dbReference type="Proteomes" id="UP001357733"/>
    </source>
</evidence>
<dbReference type="InterPro" id="IPR020081">
    <property type="entry name" value="SsrA-bd_prot_CS"/>
</dbReference>
<comment type="subcellular location">
    <subcellularLocation>
        <location evidence="3">Cytoplasm</location>
    </subcellularLocation>
    <text evidence="3">The tmRNA-SmpB complex associates with stalled 70S ribosomes.</text>
</comment>
<comment type="caution">
    <text evidence="4">The sequence shown here is derived from an EMBL/GenBank/DDBJ whole genome shotgun (WGS) entry which is preliminary data.</text>
</comment>
<dbReference type="InterPro" id="IPR023620">
    <property type="entry name" value="SmpB"/>
</dbReference>
<dbReference type="PANTHER" id="PTHR30308">
    <property type="entry name" value="TMRNA-BINDING COMPONENT OF TRANS-TRANSLATION TAGGING COMPLEX"/>
    <property type="match status" value="1"/>
</dbReference>
<sequence length="151" mass="17604">MNDEKIIANNKKARHEYFIEDVYEAGIVLKGTEVKSIRQGKVSVKEAFCQIKNGECFVVGMHISEYDHGNIYNLDPLRDRKLLLNRREIDKLLGMVKENSYTIIPLNVKLKNGLIKLDIGLARGKKLYDKRDVQKLKDAKRQIERALRERY</sequence>
<reference evidence="4 5" key="1">
    <citation type="submission" date="2024-01" db="EMBL/GenBank/DDBJ databases">
        <title>Complete genome sequence of Citroniella saccharovorans strain M6.X9, isolated from human fecal sample.</title>
        <authorList>
            <person name="Cheng G."/>
            <person name="Westerholm M."/>
            <person name="Schnurer A."/>
        </authorList>
    </citation>
    <scope>NUCLEOTIDE SEQUENCE [LARGE SCALE GENOMIC DNA]</scope>
    <source>
        <strain evidence="4 5">DSM 29873</strain>
    </source>
</reference>
<dbReference type="AlphaFoldDB" id="A0AAW9MUB0"/>
<dbReference type="CDD" id="cd09294">
    <property type="entry name" value="SmpB"/>
    <property type="match status" value="1"/>
</dbReference>
<keyword evidence="1 3" id="KW-0963">Cytoplasm</keyword>
<keyword evidence="5" id="KW-1185">Reference proteome</keyword>
<dbReference type="GO" id="GO:0005829">
    <property type="term" value="C:cytosol"/>
    <property type="evidence" value="ECO:0007669"/>
    <property type="project" value="TreeGrafter"/>
</dbReference>
<dbReference type="Gene3D" id="2.40.280.10">
    <property type="match status" value="1"/>
</dbReference>
<dbReference type="GO" id="GO:0003723">
    <property type="term" value="F:RNA binding"/>
    <property type="evidence" value="ECO:0007669"/>
    <property type="project" value="UniProtKB-UniRule"/>
</dbReference>